<dbReference type="Proteomes" id="UP001500221">
    <property type="component" value="Unassembled WGS sequence"/>
</dbReference>
<feature type="signal peptide" evidence="1">
    <location>
        <begin position="1"/>
        <end position="24"/>
    </location>
</feature>
<sequence length="300" mass="31162">MTHRPLRRPLVALAAAVAAVVLLAGCGGDDPSEPVDPGREVLAPAPDGAQHTHLTFVGDGTTADAGGYRIADLVVPAQVGTPGRLAFRILDSRGQPVVDYVEEQTKLLHLYVVRDGDRRFDAFRHLHPVLGDDGTWSTTVDLAEPGDYRVVAEFVPAERSDGAHVVVGERARLEAAPGATYPEPQAVEAVSTASDGVVTVAGPPTIQAGVDAQFDLTVSGPGGGTPNLGTYLGAYAHLTGFETGSGAFIHAHPLGAPTPGDAGSVISFHTAIDLPGTYRFFVQVRVDGFVHTVPVTTTVA</sequence>
<comment type="caution">
    <text evidence="2">The sequence shown here is derived from an EMBL/GenBank/DDBJ whole genome shotgun (WGS) entry which is preliminary data.</text>
</comment>
<protein>
    <recommendedName>
        <fullName evidence="4">Secreted protein</fullName>
    </recommendedName>
</protein>
<evidence type="ECO:0000313" key="3">
    <source>
        <dbReference type="Proteomes" id="UP001500221"/>
    </source>
</evidence>
<name>A0ABP9Q128_9ACTN</name>
<reference evidence="3" key="1">
    <citation type="journal article" date="2019" name="Int. J. Syst. Evol. Microbiol.">
        <title>The Global Catalogue of Microorganisms (GCM) 10K type strain sequencing project: providing services to taxonomists for standard genome sequencing and annotation.</title>
        <authorList>
            <consortium name="The Broad Institute Genomics Platform"/>
            <consortium name="The Broad Institute Genome Sequencing Center for Infectious Disease"/>
            <person name="Wu L."/>
            <person name="Ma J."/>
        </authorList>
    </citation>
    <scope>NUCLEOTIDE SEQUENCE [LARGE SCALE GENOMIC DNA]</scope>
    <source>
        <strain evidence="3">JCM 18459</strain>
    </source>
</reference>
<evidence type="ECO:0008006" key="4">
    <source>
        <dbReference type="Google" id="ProtNLM"/>
    </source>
</evidence>
<feature type="chain" id="PRO_5046219710" description="Secreted protein" evidence="1">
    <location>
        <begin position="25"/>
        <end position="300"/>
    </location>
</feature>
<dbReference type="RefSeq" id="WP_345462351.1">
    <property type="nucleotide sequence ID" value="NZ_BAABKG010000005.1"/>
</dbReference>
<keyword evidence="1" id="KW-0732">Signal</keyword>
<gene>
    <name evidence="2" type="ORF">GCM10023340_37750</name>
</gene>
<dbReference type="EMBL" id="BAABKG010000005">
    <property type="protein sequence ID" value="GAA5154339.1"/>
    <property type="molecule type" value="Genomic_DNA"/>
</dbReference>
<proteinExistence type="predicted"/>
<organism evidence="2 3">
    <name type="scientific">Nocardioides marinquilinus</name>
    <dbReference type="NCBI Taxonomy" id="1210400"/>
    <lineage>
        <taxon>Bacteria</taxon>
        <taxon>Bacillati</taxon>
        <taxon>Actinomycetota</taxon>
        <taxon>Actinomycetes</taxon>
        <taxon>Propionibacteriales</taxon>
        <taxon>Nocardioidaceae</taxon>
        <taxon>Nocardioides</taxon>
    </lineage>
</organism>
<dbReference type="PROSITE" id="PS51257">
    <property type="entry name" value="PROKAR_LIPOPROTEIN"/>
    <property type="match status" value="1"/>
</dbReference>
<accession>A0ABP9Q128</accession>
<evidence type="ECO:0000313" key="2">
    <source>
        <dbReference type="EMBL" id="GAA5154339.1"/>
    </source>
</evidence>
<evidence type="ECO:0000256" key="1">
    <source>
        <dbReference type="SAM" id="SignalP"/>
    </source>
</evidence>
<keyword evidence="3" id="KW-1185">Reference proteome</keyword>